<dbReference type="KEGG" id="fki:FK004_09865"/>
<evidence type="ECO:0000256" key="1">
    <source>
        <dbReference type="SAM" id="Phobius"/>
    </source>
</evidence>
<evidence type="ECO:0000256" key="2">
    <source>
        <dbReference type="SAM" id="SignalP"/>
    </source>
</evidence>
<dbReference type="Pfam" id="PF13163">
    <property type="entry name" value="DUF3999"/>
    <property type="match status" value="1"/>
</dbReference>
<evidence type="ECO:0008006" key="5">
    <source>
        <dbReference type="Google" id="ProtNLM"/>
    </source>
</evidence>
<dbReference type="RefSeq" id="WP_108737110.1">
    <property type="nucleotide sequence ID" value="NZ_CP020919.1"/>
</dbReference>
<keyword evidence="2" id="KW-0732">Signal</keyword>
<feature type="signal peptide" evidence="2">
    <location>
        <begin position="1"/>
        <end position="26"/>
    </location>
</feature>
<gene>
    <name evidence="3" type="ORF">FK004_09865</name>
</gene>
<accession>A0A2S1LP28</accession>
<dbReference type="Proteomes" id="UP000244677">
    <property type="component" value="Chromosome"/>
</dbReference>
<organism evidence="3 4">
    <name type="scientific">Flavobacterium kingsejongi</name>
    <dbReference type="NCBI Taxonomy" id="1678728"/>
    <lineage>
        <taxon>Bacteria</taxon>
        <taxon>Pseudomonadati</taxon>
        <taxon>Bacteroidota</taxon>
        <taxon>Flavobacteriia</taxon>
        <taxon>Flavobacteriales</taxon>
        <taxon>Flavobacteriaceae</taxon>
        <taxon>Flavobacterium</taxon>
    </lineage>
</organism>
<dbReference type="InterPro" id="IPR025060">
    <property type="entry name" value="DUF3999"/>
</dbReference>
<feature type="chain" id="PRO_5015763728" description="DUF3999 domain-containing protein" evidence="2">
    <location>
        <begin position="27"/>
        <end position="419"/>
    </location>
</feature>
<evidence type="ECO:0000313" key="3">
    <source>
        <dbReference type="EMBL" id="AWG25520.1"/>
    </source>
</evidence>
<feature type="transmembrane region" description="Helical" evidence="1">
    <location>
        <begin position="392"/>
        <end position="413"/>
    </location>
</feature>
<proteinExistence type="predicted"/>
<keyword evidence="4" id="KW-1185">Reference proteome</keyword>
<reference evidence="3 4" key="1">
    <citation type="submission" date="2017-04" db="EMBL/GenBank/DDBJ databases">
        <title>Complete genome sequence of Flavobacterium kingsejong AJ004.</title>
        <authorList>
            <person name="Lee P.C."/>
        </authorList>
    </citation>
    <scope>NUCLEOTIDE SEQUENCE [LARGE SCALE GENOMIC DNA]</scope>
    <source>
        <strain evidence="3 4">AJ004</strain>
    </source>
</reference>
<dbReference type="OrthoDB" id="994644at2"/>
<keyword evidence="1" id="KW-1133">Transmembrane helix</keyword>
<name>A0A2S1LP28_9FLAO</name>
<protein>
    <recommendedName>
        <fullName evidence="5">DUF3999 domain-containing protein</fullName>
    </recommendedName>
</protein>
<keyword evidence="1" id="KW-0472">Membrane</keyword>
<keyword evidence="1" id="KW-0812">Transmembrane</keyword>
<sequence length="419" mass="47785">MKITLRNILKKTGTALLLFLSLTLFAQEQEDYTLSATLTGVKTSGLHSVLLVPEIRSFSDENLNDLRIFDSNNNEVPYFKAGNVQNTTAAFTEFPIISRNIIPGKSSVVIFENPSEKVLNEITLAISNSEVTKTYNISGSSDQKSWFGLLNKQQLSDLSNAENTWIYKTIALPKSQYHYFKIEFNDAKTLPIQLLKIGNLSSITAASAMQEIKIENYRTEQLTEKKKTRITLSFHNPQIIDQISFAIKSPLLYRREVTIAVPRTKKYKRKIQHYEQEMDFFELASNNSNTFDIPQLHEKEFIIEIDNQDNPPLVFSDIKLFQSPIHIIADLKVGEHYTLKTGNPNLSEPQYDISSFRNSISKELPEATITQLKKAETPDSDSPKTGFWHEAWIMWACIAAGALIIFYFSYSLIKDMKND</sequence>
<evidence type="ECO:0000313" key="4">
    <source>
        <dbReference type="Proteomes" id="UP000244677"/>
    </source>
</evidence>
<dbReference type="AlphaFoldDB" id="A0A2S1LP28"/>
<dbReference type="EMBL" id="CP020919">
    <property type="protein sequence ID" value="AWG25520.1"/>
    <property type="molecule type" value="Genomic_DNA"/>
</dbReference>